<accession>A0A0T9NMW3</accession>
<dbReference type="Pfam" id="PF10014">
    <property type="entry name" value="2OG-Fe_Oxy_2"/>
    <property type="match status" value="1"/>
</dbReference>
<dbReference type="Gene3D" id="2.60.120.620">
    <property type="entry name" value="q2cbj1_9rhob like domain"/>
    <property type="match status" value="1"/>
</dbReference>
<protein>
    <submittedName>
        <fullName evidence="1">Uncharacterized protein conserved in bacteria</fullName>
    </submittedName>
</protein>
<dbReference type="EMBL" id="CQBK01000001">
    <property type="protein sequence ID" value="CNH21093.1"/>
    <property type="molecule type" value="Genomic_DNA"/>
</dbReference>
<reference evidence="1 2" key="1">
    <citation type="submission" date="2015-03" db="EMBL/GenBank/DDBJ databases">
        <authorList>
            <person name="Murphy D."/>
        </authorList>
    </citation>
    <scope>NUCLEOTIDE SEQUENCE [LARGE SCALE GENOMIC DNA]</scope>
    <source>
        <strain evidence="1 2">Y233</strain>
    </source>
</reference>
<gene>
    <name evidence="1" type="ORF">ERS008667_00001</name>
</gene>
<dbReference type="AlphaFoldDB" id="A0A0T9NMW3"/>
<proteinExistence type="predicted"/>
<dbReference type="InterPro" id="IPR018724">
    <property type="entry name" value="2OG-Fe_dioxygenase"/>
</dbReference>
<name>A0A0T9NMW3_9GAMM</name>
<evidence type="ECO:0000313" key="1">
    <source>
        <dbReference type="EMBL" id="CNH21093.1"/>
    </source>
</evidence>
<sequence>MDPMIVHSPELTVIIINIVKMLKECESQREIKKVAVTCHQISLILDNAEASVSNSPEGLHQDGSDYIISALVIDKYNIIGGTSELYCSEKKEVIKSHTLSKGEGLFHIDKNSTIWHKVTPITHKDSSIKIGYRNILGFDINYIK</sequence>
<dbReference type="Proteomes" id="UP000038204">
    <property type="component" value="Unassembled WGS sequence"/>
</dbReference>
<dbReference type="GO" id="GO:0051213">
    <property type="term" value="F:dioxygenase activity"/>
    <property type="evidence" value="ECO:0007669"/>
    <property type="project" value="InterPro"/>
</dbReference>
<evidence type="ECO:0000313" key="2">
    <source>
        <dbReference type="Proteomes" id="UP000038204"/>
    </source>
</evidence>
<organism evidence="1 2">
    <name type="scientific">Yersinia similis</name>
    <dbReference type="NCBI Taxonomy" id="367190"/>
    <lineage>
        <taxon>Bacteria</taxon>
        <taxon>Pseudomonadati</taxon>
        <taxon>Pseudomonadota</taxon>
        <taxon>Gammaproteobacteria</taxon>
        <taxon>Enterobacterales</taxon>
        <taxon>Yersiniaceae</taxon>
        <taxon>Yersinia</taxon>
    </lineage>
</organism>